<keyword evidence="1" id="KW-0175">Coiled coil</keyword>
<feature type="region of interest" description="Disordered" evidence="2">
    <location>
        <begin position="123"/>
        <end position="171"/>
    </location>
</feature>
<feature type="compositionally biased region" description="Basic residues" evidence="2">
    <location>
        <begin position="1"/>
        <end position="10"/>
    </location>
</feature>
<gene>
    <name evidence="4" type="primary">LOC101854710</name>
</gene>
<protein>
    <submittedName>
        <fullName evidence="4">Myosin-9</fullName>
    </submittedName>
</protein>
<evidence type="ECO:0000313" key="4">
    <source>
        <dbReference type="RefSeq" id="XP_005096161.1"/>
    </source>
</evidence>
<evidence type="ECO:0000256" key="2">
    <source>
        <dbReference type="SAM" id="MobiDB-lite"/>
    </source>
</evidence>
<dbReference type="Gene3D" id="1.10.287.1490">
    <property type="match status" value="1"/>
</dbReference>
<name>A0ABM0JKZ6_APLCA</name>
<feature type="coiled-coil region" evidence="1">
    <location>
        <begin position="234"/>
        <end position="268"/>
    </location>
</feature>
<feature type="compositionally biased region" description="Basic and acidic residues" evidence="2">
    <location>
        <begin position="127"/>
        <end position="171"/>
    </location>
</feature>
<proteinExistence type="predicted"/>
<accession>A0ABM0JKZ6</accession>
<evidence type="ECO:0000313" key="3">
    <source>
        <dbReference type="Proteomes" id="UP000694888"/>
    </source>
</evidence>
<dbReference type="GeneID" id="101854710"/>
<feature type="compositionally biased region" description="Basic and acidic residues" evidence="2">
    <location>
        <begin position="62"/>
        <end position="78"/>
    </location>
</feature>
<dbReference type="RefSeq" id="XP_005096161.1">
    <property type="nucleotide sequence ID" value="XM_005096104.3"/>
</dbReference>
<reference evidence="4" key="1">
    <citation type="submission" date="2025-08" db="UniProtKB">
        <authorList>
            <consortium name="RefSeq"/>
        </authorList>
    </citation>
    <scope>IDENTIFICATION</scope>
</reference>
<sequence>MSHPKPRKPRPLGSLRQISKNSPEKLPTIPRLPVISTDTEKLKEGIHGNAMTVPPPSQPETARSRPPTDDRPKSDKKPPKSSGSSGSAVSHESCEKEIKDGLNREKDLKDQVSALQKQIAELKIALRGKENENTALQDRLETQEKEHESRLDEERADHDKTRTSLQGTREELGQAHERIGRMVGEHREELEALKTELEQQLKDAIASKDAEISDKDKKLSRLKSQMADALKGNSWERQQQLEELTKELSRMQEESDTLRMKIKALSKNKQGSCGNCEDSLSKVTKLQAQLKERDHTVRELKALCSKFESQLSTQDKLLEQWAVSHGHKITAPK</sequence>
<evidence type="ECO:0000256" key="1">
    <source>
        <dbReference type="SAM" id="Coils"/>
    </source>
</evidence>
<keyword evidence="3" id="KW-1185">Reference proteome</keyword>
<dbReference type="Proteomes" id="UP000694888">
    <property type="component" value="Unplaced"/>
</dbReference>
<feature type="region of interest" description="Disordered" evidence="2">
    <location>
        <begin position="1"/>
        <end position="105"/>
    </location>
</feature>
<organism evidence="3 4">
    <name type="scientific">Aplysia californica</name>
    <name type="common">California sea hare</name>
    <dbReference type="NCBI Taxonomy" id="6500"/>
    <lineage>
        <taxon>Eukaryota</taxon>
        <taxon>Metazoa</taxon>
        <taxon>Spiralia</taxon>
        <taxon>Lophotrochozoa</taxon>
        <taxon>Mollusca</taxon>
        <taxon>Gastropoda</taxon>
        <taxon>Heterobranchia</taxon>
        <taxon>Euthyneura</taxon>
        <taxon>Tectipleura</taxon>
        <taxon>Aplysiida</taxon>
        <taxon>Aplysioidea</taxon>
        <taxon>Aplysiidae</taxon>
        <taxon>Aplysia</taxon>
    </lineage>
</organism>
<feature type="compositionally biased region" description="Basic and acidic residues" evidence="2">
    <location>
        <begin position="92"/>
        <end position="105"/>
    </location>
</feature>